<comment type="subcellular location">
    <subcellularLocation>
        <location evidence="1 7">Endoplasmic reticulum membrane</location>
        <topology evidence="1 7">Multi-pass membrane protein</topology>
    </subcellularLocation>
</comment>
<keyword evidence="3 7" id="KW-0812">Transmembrane</keyword>
<comment type="function">
    <text evidence="7">May be involved in the degradation of misfolded endoplasmic reticulum (ER) luminal proteins.</text>
</comment>
<dbReference type="STRING" id="286115.A0A507DNA8"/>
<evidence type="ECO:0000313" key="8">
    <source>
        <dbReference type="EMBL" id="TPX37279.1"/>
    </source>
</evidence>
<proteinExistence type="inferred from homology"/>
<feature type="transmembrane region" description="Helical" evidence="7">
    <location>
        <begin position="176"/>
        <end position="195"/>
    </location>
</feature>
<evidence type="ECO:0000256" key="4">
    <source>
        <dbReference type="ARBA" id="ARBA00022824"/>
    </source>
</evidence>
<name>A0A507DNA8_9FUNG</name>
<evidence type="ECO:0000256" key="1">
    <source>
        <dbReference type="ARBA" id="ARBA00004477"/>
    </source>
</evidence>
<dbReference type="SUPFAM" id="SSF144091">
    <property type="entry name" value="Rhomboid-like"/>
    <property type="match status" value="1"/>
</dbReference>
<evidence type="ECO:0000256" key="3">
    <source>
        <dbReference type="ARBA" id="ARBA00022692"/>
    </source>
</evidence>
<dbReference type="EMBL" id="QEAM01000659">
    <property type="protein sequence ID" value="TPX37279.1"/>
    <property type="molecule type" value="Genomic_DNA"/>
</dbReference>
<keyword evidence="4 7" id="KW-0256">Endoplasmic reticulum</keyword>
<dbReference type="Proteomes" id="UP000317494">
    <property type="component" value="Unassembled WGS sequence"/>
</dbReference>
<comment type="similarity">
    <text evidence="2 7">Belongs to the derlin family.</text>
</comment>
<organism evidence="9 10">
    <name type="scientific">Synchytrium endobioticum</name>
    <dbReference type="NCBI Taxonomy" id="286115"/>
    <lineage>
        <taxon>Eukaryota</taxon>
        <taxon>Fungi</taxon>
        <taxon>Fungi incertae sedis</taxon>
        <taxon>Chytridiomycota</taxon>
        <taxon>Chytridiomycota incertae sedis</taxon>
        <taxon>Chytridiomycetes</taxon>
        <taxon>Synchytriales</taxon>
        <taxon>Synchytriaceae</taxon>
        <taxon>Synchytrium</taxon>
    </lineage>
</organism>
<evidence type="ECO:0000256" key="5">
    <source>
        <dbReference type="ARBA" id="ARBA00022989"/>
    </source>
</evidence>
<reference evidence="10 11" key="1">
    <citation type="journal article" date="2019" name="Sci. Rep.">
        <title>Comparative genomics of chytrid fungi reveal insights into the obligate biotrophic and pathogenic lifestyle of Synchytrium endobioticum.</title>
        <authorList>
            <person name="van de Vossenberg B.T.L.H."/>
            <person name="Warris S."/>
            <person name="Nguyen H.D.T."/>
            <person name="van Gent-Pelzer M.P.E."/>
            <person name="Joly D.L."/>
            <person name="van de Geest H.C."/>
            <person name="Bonants P.J.M."/>
            <person name="Smith D.S."/>
            <person name="Levesque C.A."/>
            <person name="van der Lee T.A.J."/>
        </authorList>
    </citation>
    <scope>NUCLEOTIDE SEQUENCE [LARGE SCALE GENOMIC DNA]</scope>
    <source>
        <strain evidence="8 11">LEV6574</strain>
        <strain evidence="9 10">MB42</strain>
    </source>
</reference>
<dbReference type="Pfam" id="PF04511">
    <property type="entry name" value="DER1"/>
    <property type="match status" value="1"/>
</dbReference>
<dbReference type="Proteomes" id="UP000320475">
    <property type="component" value="Unassembled WGS sequence"/>
</dbReference>
<comment type="caution">
    <text evidence="9">The sequence shown here is derived from an EMBL/GenBank/DDBJ whole genome shotgun (WGS) entry which is preliminary data.</text>
</comment>
<dbReference type="AlphaFoldDB" id="A0A507DNA8"/>
<dbReference type="VEuPathDB" id="FungiDB:SeMB42_g00914"/>
<evidence type="ECO:0000256" key="2">
    <source>
        <dbReference type="ARBA" id="ARBA00008917"/>
    </source>
</evidence>
<feature type="transmembrane region" description="Helical" evidence="7">
    <location>
        <begin position="29"/>
        <end position="51"/>
    </location>
</feature>
<evidence type="ECO:0000256" key="7">
    <source>
        <dbReference type="RuleBase" id="RU363059"/>
    </source>
</evidence>
<dbReference type="InterPro" id="IPR007599">
    <property type="entry name" value="DER1"/>
</dbReference>
<feature type="transmembrane region" description="Helical" evidence="7">
    <location>
        <begin position="63"/>
        <end position="87"/>
    </location>
</feature>
<sequence>MPAVNAPPPSNAMHDAQHWYRSLPLVPRVLLTATVAVSVVGNFVLSPLHIVFHAQSIAYRLQLWRLITPFFFTPKSMDGLFNLYFLFNYSNQLNSSLFAGRNAEFVFFVLFIMTGLDILSFVMKPYILLDGLVMAIVYLWAQVNRDSEVSFMFGFRFKAIYLPLVLVAWDLLAKPSGFPVVKVMGILVGHFYFFLDKIWPEQNGDRRILKTPQFLIAMFPPTPPSGPASFGSGYTVIVPRASAGAPDGLRVRHSWGSGQRLGDS</sequence>
<evidence type="ECO:0000313" key="9">
    <source>
        <dbReference type="EMBL" id="TPX53209.1"/>
    </source>
</evidence>
<feature type="transmembrane region" description="Helical" evidence="7">
    <location>
        <begin position="149"/>
        <end position="169"/>
    </location>
</feature>
<dbReference type="EMBL" id="QEAN01000020">
    <property type="protein sequence ID" value="TPX53209.1"/>
    <property type="molecule type" value="Genomic_DNA"/>
</dbReference>
<feature type="transmembrane region" description="Helical" evidence="7">
    <location>
        <begin position="99"/>
        <end position="119"/>
    </location>
</feature>
<gene>
    <name evidence="8" type="ORF">SeLEV6574_g07939</name>
    <name evidence="9" type="ORF">SeMB42_g00914</name>
</gene>
<protein>
    <recommendedName>
        <fullName evidence="7">Derlin</fullName>
    </recommendedName>
</protein>
<dbReference type="GO" id="GO:0005789">
    <property type="term" value="C:endoplasmic reticulum membrane"/>
    <property type="evidence" value="ECO:0007669"/>
    <property type="project" value="UniProtKB-SubCell"/>
</dbReference>
<dbReference type="GO" id="GO:0006950">
    <property type="term" value="P:response to stress"/>
    <property type="evidence" value="ECO:0007669"/>
    <property type="project" value="UniProtKB-ARBA"/>
</dbReference>
<evidence type="ECO:0000313" key="11">
    <source>
        <dbReference type="Proteomes" id="UP000320475"/>
    </source>
</evidence>
<dbReference type="InterPro" id="IPR035952">
    <property type="entry name" value="Rhomboid-like_sf"/>
</dbReference>
<keyword evidence="6 7" id="KW-0472">Membrane</keyword>
<accession>A0A507DNA8</accession>
<dbReference type="OrthoDB" id="1716531at2759"/>
<keyword evidence="10" id="KW-1185">Reference proteome</keyword>
<keyword evidence="5 7" id="KW-1133">Transmembrane helix</keyword>
<evidence type="ECO:0000256" key="6">
    <source>
        <dbReference type="ARBA" id="ARBA00023136"/>
    </source>
</evidence>
<dbReference type="PANTHER" id="PTHR11009">
    <property type="entry name" value="DER1-LIKE PROTEIN, DERLIN"/>
    <property type="match status" value="1"/>
</dbReference>
<evidence type="ECO:0000313" key="10">
    <source>
        <dbReference type="Proteomes" id="UP000317494"/>
    </source>
</evidence>